<feature type="region of interest" description="Disordered" evidence="2">
    <location>
        <begin position="506"/>
        <end position="534"/>
    </location>
</feature>
<dbReference type="Pfam" id="PF04108">
    <property type="entry name" value="ATG17_like"/>
    <property type="match status" value="1"/>
</dbReference>
<dbReference type="GO" id="GO:0034045">
    <property type="term" value="C:phagophore assembly site membrane"/>
    <property type="evidence" value="ECO:0007669"/>
    <property type="project" value="TreeGrafter"/>
</dbReference>
<keyword evidence="1" id="KW-0072">Autophagy</keyword>
<dbReference type="PANTHER" id="PTHR13222:SF1">
    <property type="entry name" value="RB1-INDUCIBLE COILED-COIL PROTEIN 1"/>
    <property type="match status" value="1"/>
</dbReference>
<gene>
    <name evidence="4" type="ORF">PLBR_LOCUS3716</name>
</gene>
<dbReference type="GO" id="GO:0000422">
    <property type="term" value="P:autophagy of mitochondrion"/>
    <property type="evidence" value="ECO:0007669"/>
    <property type="project" value="TreeGrafter"/>
</dbReference>
<dbReference type="InterPro" id="IPR045326">
    <property type="entry name" value="ATG17-like_dom"/>
</dbReference>
<feature type="domain" description="Autophagy protein ATG17-like" evidence="3">
    <location>
        <begin position="111"/>
        <end position="435"/>
    </location>
</feature>
<feature type="compositionally biased region" description="Low complexity" evidence="2">
    <location>
        <begin position="512"/>
        <end position="525"/>
    </location>
</feature>
<evidence type="ECO:0000256" key="2">
    <source>
        <dbReference type="SAM" id="MobiDB-lite"/>
    </source>
</evidence>
<evidence type="ECO:0000313" key="5">
    <source>
        <dbReference type="Proteomes" id="UP000290189"/>
    </source>
</evidence>
<proteinExistence type="predicted"/>
<organism evidence="4 5">
    <name type="scientific">Plasmodiophora brassicae</name>
    <name type="common">Clubroot disease agent</name>
    <dbReference type="NCBI Taxonomy" id="37360"/>
    <lineage>
        <taxon>Eukaryota</taxon>
        <taxon>Sar</taxon>
        <taxon>Rhizaria</taxon>
        <taxon>Endomyxa</taxon>
        <taxon>Phytomyxea</taxon>
        <taxon>Plasmodiophorida</taxon>
        <taxon>Plasmodiophoridae</taxon>
        <taxon>Plasmodiophora</taxon>
    </lineage>
</organism>
<dbReference type="InterPro" id="IPR040040">
    <property type="entry name" value="ATG11"/>
</dbReference>
<dbReference type="EMBL" id="OVEO01000006">
    <property type="protein sequence ID" value="SPQ96501.1"/>
    <property type="molecule type" value="Genomic_DNA"/>
</dbReference>
<evidence type="ECO:0000259" key="3">
    <source>
        <dbReference type="Pfam" id="PF04108"/>
    </source>
</evidence>
<geneLocation type="mitochondrion" evidence="4"/>
<dbReference type="GO" id="GO:1990316">
    <property type="term" value="C:Atg1/ULK1 kinase complex"/>
    <property type="evidence" value="ECO:0007669"/>
    <property type="project" value="TreeGrafter"/>
</dbReference>
<evidence type="ECO:0000313" key="4">
    <source>
        <dbReference type="EMBL" id="SPQ96501.1"/>
    </source>
</evidence>
<evidence type="ECO:0000256" key="1">
    <source>
        <dbReference type="ARBA" id="ARBA00023006"/>
    </source>
</evidence>
<dbReference type="Proteomes" id="UP000290189">
    <property type="component" value="Unassembled WGS sequence"/>
</dbReference>
<accession>A0A3P3Y8J8</accession>
<dbReference type="AlphaFoldDB" id="A0A3P3Y8J8"/>
<dbReference type="GO" id="GO:0060090">
    <property type="term" value="F:molecular adaptor activity"/>
    <property type="evidence" value="ECO:0007669"/>
    <property type="project" value="TreeGrafter"/>
</dbReference>
<dbReference type="GO" id="GO:0034727">
    <property type="term" value="P:piecemeal microautophagy of the nucleus"/>
    <property type="evidence" value="ECO:0007669"/>
    <property type="project" value="TreeGrafter"/>
</dbReference>
<keyword evidence="4" id="KW-0496">Mitochondrion</keyword>
<reference evidence="4 5" key="1">
    <citation type="submission" date="2018-03" db="EMBL/GenBank/DDBJ databases">
        <authorList>
            <person name="Fogelqvist J."/>
        </authorList>
    </citation>
    <scope>NUCLEOTIDE SEQUENCE [LARGE SCALE GENOMIC DNA]</scope>
</reference>
<dbReference type="GO" id="GO:0034517">
    <property type="term" value="P:ribophagy"/>
    <property type="evidence" value="ECO:0007669"/>
    <property type="project" value="TreeGrafter"/>
</dbReference>
<name>A0A3P3Y8J8_PLABS</name>
<dbReference type="GO" id="GO:0000045">
    <property type="term" value="P:autophagosome assembly"/>
    <property type="evidence" value="ECO:0007669"/>
    <property type="project" value="InterPro"/>
</dbReference>
<protein>
    <recommendedName>
        <fullName evidence="3">Autophagy protein ATG17-like domain-containing protein</fullName>
    </recommendedName>
</protein>
<dbReference type="GO" id="GO:0061709">
    <property type="term" value="P:reticulophagy"/>
    <property type="evidence" value="ECO:0007669"/>
    <property type="project" value="TreeGrafter"/>
</dbReference>
<dbReference type="GO" id="GO:0019901">
    <property type="term" value="F:protein kinase binding"/>
    <property type="evidence" value="ECO:0007669"/>
    <property type="project" value="TreeGrafter"/>
</dbReference>
<sequence>MPQRSMASSVVVAIVAETGRRFTVSVPAGESMFAPLALATDIATHDQIVLSDDGELVTGTMIRSPCYVYSRLMLTLGKGSGAVTASSVSRRAVTTRIHVDLDAIRNTLRSTDDALDQFRHGYRALRHLLFCFRRQIRAIHVAVRNLRRQVELYVKSVNDFSDDFRKLNDAVLAFNKAFEGTIARLSQIELHPSVTSGRSVHTLLDCVSEGHIRKTLAQFNRDVAGTANFVAQMEESVRTVERDCDEEASKLTTRTVVDRFPYTVIKQLIAMCSTFRRLLSGREQPEVAPDELVSDDDVEVLRLSPDRLEHLREYVLSDACFSDGALDQAQSEMLQMVYDRLSAVSDLETRIRQCSSRLTAYQEIVKQKEAQLASILAVEQIPEAYTAALVEVIRRRRYVASVADQLASVELSVQEQRLEEIKKRSRFASRYGRFLPRDAVPGLSERPPHYTVNLSKFDESLPKIDTLTEATLPNVTLPESFFQFLKETLEDEDILDRLPGTFRDRLTRNDSSDSLSGSDLDQISSVDESDESETGSIVAHKAVRAVVEAVVSETELSRVRLAESSDAAVESLSALQEALSGSHYILAKQECEIGSLAEKLTDLEQRHESLTMTAALMFRENKELSDAVSRPHIALADFRVGDCVAFSARTGQLLNINSPNYVVANRASFPATGDHLCFGHIASVEAGAGDTRLVKLHETSPLSPRTD</sequence>
<dbReference type="PANTHER" id="PTHR13222">
    <property type="entry name" value="RB1-INDUCIBLE COILED-COIL"/>
    <property type="match status" value="1"/>
</dbReference>